<evidence type="ECO:0000256" key="6">
    <source>
        <dbReference type="SAM" id="MobiDB-lite"/>
    </source>
</evidence>
<keyword evidence="5" id="KW-0539">Nucleus</keyword>
<protein>
    <submittedName>
        <fullName evidence="11">Uncharacterized protein LOC115750272 isoform X2</fullName>
    </submittedName>
</protein>
<dbReference type="Pfam" id="PF24590">
    <property type="entry name" value="DUF7615"/>
    <property type="match status" value="1"/>
</dbReference>
<dbReference type="Proteomes" id="UP000827889">
    <property type="component" value="Chromosome 1"/>
</dbReference>
<keyword evidence="3" id="KW-0863">Zinc-finger</keyword>
<sequence>MKQESSEIDNANETDGNIHGPINCQEMRESTEITVLDESNGKSSEIKENGDLRPVSCDLSGEGLPYAPENFPLPGDKWGWKVGKRVAITGHYQDRYLYLPERLRASEKLTSKKSCFASKLSVERYIRTKFPDADIDAFFASFIWKIPSAKLPLAHGIAIRRPFFPAHNEEIVEHSESDSDLGILRCKAQNRMCSSLLEQSEKLASPSWPCDHCCSESRFCRDCCCILCWKTISSASGLCDYIRCEAMIDANHICGHIAHLDCALQAYMAGTVGGVIGLDAEYYCRRCDVKTGLVPHVTRLLEASKSIDSPHEREKILKLAFCLLRGSQKTSAKTVLELIESALTKLKFAAREDISTADVSSEGRDESIIFHHRTQSARLDEEIDQVLQSLRKSQELEYRIAEEQLHAQKRYLHNLYQQLEQESSELACQEISDDFDNLLNLVLNRNNQIRQEVHRLQKMKEVAKGFGKTSRSTLREHFGLDVDDQSP</sequence>
<evidence type="ECO:0000256" key="4">
    <source>
        <dbReference type="ARBA" id="ARBA00022833"/>
    </source>
</evidence>
<dbReference type="InterPro" id="IPR032881">
    <property type="entry name" value="Oberon-like_PHD"/>
</dbReference>
<keyword evidence="4" id="KW-0862">Zinc</keyword>
<evidence type="ECO:0000256" key="1">
    <source>
        <dbReference type="ARBA" id="ARBA00004123"/>
    </source>
</evidence>
<keyword evidence="10" id="KW-1185">Reference proteome</keyword>
<keyword evidence="2" id="KW-0479">Metal-binding</keyword>
<evidence type="ECO:0000256" key="2">
    <source>
        <dbReference type="ARBA" id="ARBA00022723"/>
    </source>
</evidence>
<evidence type="ECO:0000256" key="5">
    <source>
        <dbReference type="ARBA" id="ARBA00023242"/>
    </source>
</evidence>
<dbReference type="PANTHER" id="PTHR33345:SF6">
    <property type="entry name" value="OS03G0747200 PROTEIN"/>
    <property type="match status" value="1"/>
</dbReference>
<evidence type="ECO:0000259" key="8">
    <source>
        <dbReference type="Pfam" id="PF23299"/>
    </source>
</evidence>
<proteinExistence type="predicted"/>
<name>A0ABM3H5Y1_9MYRT</name>
<dbReference type="Pfam" id="PF23299">
    <property type="entry name" value="DUF7081"/>
    <property type="match status" value="1"/>
</dbReference>
<dbReference type="GeneID" id="115750272"/>
<reference evidence="11" key="2">
    <citation type="submission" date="2025-08" db="UniProtKB">
        <authorList>
            <consortium name="RefSeq"/>
        </authorList>
    </citation>
    <scope>IDENTIFICATION</scope>
    <source>
        <tissue evidence="11">Leaf</tissue>
    </source>
</reference>
<dbReference type="InterPro" id="IPR056034">
    <property type="entry name" value="DUF7615"/>
</dbReference>
<reference evidence="10" key="1">
    <citation type="submission" date="2025-05" db="UniProtKB">
        <authorList>
            <consortium name="RefSeq"/>
        </authorList>
    </citation>
    <scope>NUCLEOTIDE SEQUENCE [LARGE SCALE GENOMIC DNA]</scope>
</reference>
<comment type="subcellular location">
    <subcellularLocation>
        <location evidence="1">Nucleus</location>
    </subcellularLocation>
</comment>
<feature type="domain" description="Oberon-like PHD finger" evidence="7">
    <location>
        <begin position="188"/>
        <end position="321"/>
    </location>
</feature>
<evidence type="ECO:0000259" key="9">
    <source>
        <dbReference type="Pfam" id="PF24590"/>
    </source>
</evidence>
<feature type="compositionally biased region" description="Acidic residues" evidence="6">
    <location>
        <begin position="1"/>
        <end position="12"/>
    </location>
</feature>
<organism evidence="10 11">
    <name type="scientific">Rhodamnia argentea</name>
    <dbReference type="NCBI Taxonomy" id="178133"/>
    <lineage>
        <taxon>Eukaryota</taxon>
        <taxon>Viridiplantae</taxon>
        <taxon>Streptophyta</taxon>
        <taxon>Embryophyta</taxon>
        <taxon>Tracheophyta</taxon>
        <taxon>Spermatophyta</taxon>
        <taxon>Magnoliopsida</taxon>
        <taxon>eudicotyledons</taxon>
        <taxon>Gunneridae</taxon>
        <taxon>Pentapetalae</taxon>
        <taxon>rosids</taxon>
        <taxon>malvids</taxon>
        <taxon>Myrtales</taxon>
        <taxon>Myrtaceae</taxon>
        <taxon>Myrtoideae</taxon>
        <taxon>Myrteae</taxon>
        <taxon>Australasian group</taxon>
        <taxon>Rhodamnia</taxon>
    </lineage>
</organism>
<feature type="domain" description="DUF7081" evidence="8">
    <location>
        <begin position="54"/>
        <end position="148"/>
    </location>
</feature>
<evidence type="ECO:0000256" key="3">
    <source>
        <dbReference type="ARBA" id="ARBA00022771"/>
    </source>
</evidence>
<feature type="domain" description="DUF7615" evidence="9">
    <location>
        <begin position="372"/>
        <end position="477"/>
    </location>
</feature>
<evidence type="ECO:0000259" key="7">
    <source>
        <dbReference type="Pfam" id="PF07227"/>
    </source>
</evidence>
<gene>
    <name evidence="11" type="primary">LOC115750272</name>
</gene>
<accession>A0ABM3H5Y1</accession>
<evidence type="ECO:0000313" key="11">
    <source>
        <dbReference type="RefSeq" id="XP_048132013.1"/>
    </source>
</evidence>
<feature type="region of interest" description="Disordered" evidence="6">
    <location>
        <begin position="1"/>
        <end position="52"/>
    </location>
</feature>
<dbReference type="Pfam" id="PF07227">
    <property type="entry name" value="PHD_Oberon"/>
    <property type="match status" value="1"/>
</dbReference>
<dbReference type="RefSeq" id="XP_048132013.1">
    <property type="nucleotide sequence ID" value="XM_048276056.1"/>
</dbReference>
<evidence type="ECO:0000313" key="10">
    <source>
        <dbReference type="Proteomes" id="UP000827889"/>
    </source>
</evidence>
<dbReference type="InterPro" id="IPR055508">
    <property type="entry name" value="DUF7081"/>
</dbReference>
<dbReference type="PANTHER" id="PTHR33345">
    <property type="entry name" value="ADAPTER PROTEIN, PUTATIVE-RELATED"/>
    <property type="match status" value="1"/>
</dbReference>